<evidence type="ECO:0000313" key="1">
    <source>
        <dbReference type="EMBL" id="QHT74641.1"/>
    </source>
</evidence>
<proteinExistence type="predicted"/>
<dbReference type="EMBL" id="MN739853">
    <property type="protein sequence ID" value="QHT74641.1"/>
    <property type="molecule type" value="Genomic_DNA"/>
</dbReference>
<sequence length="44" mass="4824">MIGKPSYGGEQNSGIVIMLKIGQSAWLQPKDAKKHASLWLAVRD</sequence>
<protein>
    <submittedName>
        <fullName evidence="1">Uncharacterized protein</fullName>
    </submittedName>
</protein>
<reference evidence="1" key="1">
    <citation type="journal article" date="2020" name="Nature">
        <title>Giant virus diversity and host interactions through global metagenomics.</title>
        <authorList>
            <person name="Schulz F."/>
            <person name="Roux S."/>
            <person name="Paez-Espino D."/>
            <person name="Jungbluth S."/>
            <person name="Walsh D.A."/>
            <person name="Denef V.J."/>
            <person name="McMahon K.D."/>
            <person name="Konstantinidis K.T."/>
            <person name="Eloe-Fadrosh E.A."/>
            <person name="Kyrpides N.C."/>
            <person name="Woyke T."/>
        </authorList>
    </citation>
    <scope>NUCLEOTIDE SEQUENCE</scope>
    <source>
        <strain evidence="1">GVMAG-M-3300023179-59</strain>
    </source>
</reference>
<accession>A0A6C0H267</accession>
<dbReference type="AlphaFoldDB" id="A0A6C0H267"/>
<organism evidence="1">
    <name type="scientific">viral metagenome</name>
    <dbReference type="NCBI Taxonomy" id="1070528"/>
    <lineage>
        <taxon>unclassified sequences</taxon>
        <taxon>metagenomes</taxon>
        <taxon>organismal metagenomes</taxon>
    </lineage>
</organism>
<name>A0A6C0H267_9ZZZZ</name>